<evidence type="ECO:0000313" key="1">
    <source>
        <dbReference type="Proteomes" id="UP000887563"/>
    </source>
</evidence>
<evidence type="ECO:0000313" key="2">
    <source>
        <dbReference type="WBParaSite" id="Minc3s06290g39617"/>
    </source>
</evidence>
<keyword evidence="1" id="KW-1185">Reference proteome</keyword>
<dbReference type="AlphaFoldDB" id="A0A914NIV6"/>
<proteinExistence type="predicted"/>
<sequence>MLIFTRLDAFPKFTIKCIVKIYINNAKKLITNIIRIARRMWSKLTICYESKLDPNILDDVTDDRIKLKNIPYSGYGRKCRKLGQHGIEVRVCARRNSFLRDNDNNAYKIEYKINVKLGFSYSHKRQKLSNLMEP</sequence>
<reference evidence="2" key="1">
    <citation type="submission" date="2022-11" db="UniProtKB">
        <authorList>
            <consortium name="WormBaseParasite"/>
        </authorList>
    </citation>
    <scope>IDENTIFICATION</scope>
</reference>
<name>A0A914NIV6_MELIC</name>
<dbReference type="WBParaSite" id="Minc3s06290g39617">
    <property type="protein sequence ID" value="Minc3s06290g39617"/>
    <property type="gene ID" value="Minc3s06290g39617"/>
</dbReference>
<accession>A0A914NIV6</accession>
<protein>
    <submittedName>
        <fullName evidence="2">Uncharacterized protein</fullName>
    </submittedName>
</protein>
<organism evidence="1 2">
    <name type="scientific">Meloidogyne incognita</name>
    <name type="common">Southern root-knot nematode worm</name>
    <name type="synonym">Oxyuris incognita</name>
    <dbReference type="NCBI Taxonomy" id="6306"/>
    <lineage>
        <taxon>Eukaryota</taxon>
        <taxon>Metazoa</taxon>
        <taxon>Ecdysozoa</taxon>
        <taxon>Nematoda</taxon>
        <taxon>Chromadorea</taxon>
        <taxon>Rhabditida</taxon>
        <taxon>Tylenchina</taxon>
        <taxon>Tylenchomorpha</taxon>
        <taxon>Tylenchoidea</taxon>
        <taxon>Meloidogynidae</taxon>
        <taxon>Meloidogyninae</taxon>
        <taxon>Meloidogyne</taxon>
        <taxon>Meloidogyne incognita group</taxon>
    </lineage>
</organism>
<dbReference type="Proteomes" id="UP000887563">
    <property type="component" value="Unplaced"/>
</dbReference>